<evidence type="ECO:0000259" key="5">
    <source>
        <dbReference type="Pfam" id="PF04542"/>
    </source>
</evidence>
<reference evidence="8" key="1">
    <citation type="journal article" date="2019" name="Int. J. Syst. Evol. Microbiol.">
        <title>The Global Catalogue of Microorganisms (GCM) 10K type strain sequencing project: providing services to taxonomists for standard genome sequencing and annotation.</title>
        <authorList>
            <consortium name="The Broad Institute Genomics Platform"/>
            <consortium name="The Broad Institute Genome Sequencing Center for Infectious Disease"/>
            <person name="Wu L."/>
            <person name="Ma J."/>
        </authorList>
    </citation>
    <scope>NUCLEOTIDE SEQUENCE [LARGE SCALE GENOMIC DNA]</scope>
    <source>
        <strain evidence="8">CCUG 58938</strain>
    </source>
</reference>
<comment type="caution">
    <text evidence="7">The sequence shown here is derived from an EMBL/GenBank/DDBJ whole genome shotgun (WGS) entry which is preliminary data.</text>
</comment>
<dbReference type="InterPro" id="IPR013324">
    <property type="entry name" value="RNA_pol_sigma_r3/r4-like"/>
</dbReference>
<organism evidence="7 8">
    <name type="scientific">Ohtaekwangia kribbensis</name>
    <dbReference type="NCBI Taxonomy" id="688913"/>
    <lineage>
        <taxon>Bacteria</taxon>
        <taxon>Pseudomonadati</taxon>
        <taxon>Bacteroidota</taxon>
        <taxon>Cytophagia</taxon>
        <taxon>Cytophagales</taxon>
        <taxon>Fulvivirgaceae</taxon>
        <taxon>Ohtaekwangia</taxon>
    </lineage>
</organism>
<evidence type="ECO:0000256" key="3">
    <source>
        <dbReference type="ARBA" id="ARBA00023082"/>
    </source>
</evidence>
<dbReference type="Gene3D" id="1.10.1740.10">
    <property type="match status" value="1"/>
</dbReference>
<dbReference type="SUPFAM" id="SSF88659">
    <property type="entry name" value="Sigma3 and sigma4 domains of RNA polymerase sigma factors"/>
    <property type="match status" value="1"/>
</dbReference>
<dbReference type="PANTHER" id="PTHR43133">
    <property type="entry name" value="RNA POLYMERASE ECF-TYPE SIGMA FACTO"/>
    <property type="match status" value="1"/>
</dbReference>
<evidence type="ECO:0000256" key="1">
    <source>
        <dbReference type="ARBA" id="ARBA00010641"/>
    </source>
</evidence>
<evidence type="ECO:0000256" key="4">
    <source>
        <dbReference type="ARBA" id="ARBA00023163"/>
    </source>
</evidence>
<dbReference type="InterPro" id="IPR007627">
    <property type="entry name" value="RNA_pol_sigma70_r2"/>
</dbReference>
<dbReference type="Pfam" id="PF08281">
    <property type="entry name" value="Sigma70_r4_2"/>
    <property type="match status" value="1"/>
</dbReference>
<dbReference type="InterPro" id="IPR013249">
    <property type="entry name" value="RNA_pol_sigma70_r4_t2"/>
</dbReference>
<dbReference type="PANTHER" id="PTHR43133:SF46">
    <property type="entry name" value="RNA POLYMERASE SIGMA-70 FACTOR ECF SUBFAMILY"/>
    <property type="match status" value="1"/>
</dbReference>
<gene>
    <name evidence="7" type="ORF">ACFQ21_16225</name>
</gene>
<dbReference type="CDD" id="cd06171">
    <property type="entry name" value="Sigma70_r4"/>
    <property type="match status" value="1"/>
</dbReference>
<dbReference type="SUPFAM" id="SSF88946">
    <property type="entry name" value="Sigma2 domain of RNA polymerase sigma factors"/>
    <property type="match status" value="1"/>
</dbReference>
<evidence type="ECO:0000256" key="2">
    <source>
        <dbReference type="ARBA" id="ARBA00023015"/>
    </source>
</evidence>
<dbReference type="EMBL" id="JBHTKA010000007">
    <property type="protein sequence ID" value="MFD1000873.1"/>
    <property type="molecule type" value="Genomic_DNA"/>
</dbReference>
<dbReference type="NCBIfam" id="TIGR02937">
    <property type="entry name" value="sigma70-ECF"/>
    <property type="match status" value="1"/>
</dbReference>
<dbReference type="RefSeq" id="WP_377580328.1">
    <property type="nucleotide sequence ID" value="NZ_JBHTKA010000007.1"/>
</dbReference>
<comment type="similarity">
    <text evidence="1">Belongs to the sigma-70 factor family. ECF subfamily.</text>
</comment>
<dbReference type="InterPro" id="IPR039425">
    <property type="entry name" value="RNA_pol_sigma-70-like"/>
</dbReference>
<dbReference type="Gene3D" id="1.10.10.10">
    <property type="entry name" value="Winged helix-like DNA-binding domain superfamily/Winged helix DNA-binding domain"/>
    <property type="match status" value="1"/>
</dbReference>
<dbReference type="InterPro" id="IPR036388">
    <property type="entry name" value="WH-like_DNA-bd_sf"/>
</dbReference>
<dbReference type="Proteomes" id="UP001597112">
    <property type="component" value="Unassembled WGS sequence"/>
</dbReference>
<name>A0ABW3K6K1_9BACT</name>
<protein>
    <submittedName>
        <fullName evidence="7">RNA polymerase sigma-70 factor</fullName>
    </submittedName>
</protein>
<feature type="domain" description="RNA polymerase sigma-70 region 2" evidence="5">
    <location>
        <begin position="12"/>
        <end position="79"/>
    </location>
</feature>
<dbReference type="InterPro" id="IPR013325">
    <property type="entry name" value="RNA_pol_sigma_r2"/>
</dbReference>
<evidence type="ECO:0000259" key="6">
    <source>
        <dbReference type="Pfam" id="PF08281"/>
    </source>
</evidence>
<proteinExistence type="inferred from homology"/>
<dbReference type="InterPro" id="IPR014284">
    <property type="entry name" value="RNA_pol_sigma-70_dom"/>
</dbReference>
<dbReference type="NCBIfam" id="TIGR02985">
    <property type="entry name" value="Sig70_bacteroi1"/>
    <property type="match status" value="1"/>
</dbReference>
<sequence length="173" mass="20471">MTDKNLNTFEQLFRELFKPLCSFSLKYVGDWDEAKGLVHDVFVTVWEKFDTFPSDTNYKSYLYTAVRNRSLNYIRDRKKHSILEHVKEEDYTEVNTTLETSELEQRIELAIQSLPEKCRMVFELNRVEGLKYAQIADKMGISIKTVEAQMSKALSVLREHLGEFLMLIFFMFQ</sequence>
<evidence type="ECO:0000313" key="8">
    <source>
        <dbReference type="Proteomes" id="UP001597112"/>
    </source>
</evidence>
<evidence type="ECO:0000313" key="7">
    <source>
        <dbReference type="EMBL" id="MFD1000873.1"/>
    </source>
</evidence>
<keyword evidence="3" id="KW-0731">Sigma factor</keyword>
<keyword evidence="2" id="KW-0805">Transcription regulation</keyword>
<dbReference type="InterPro" id="IPR014327">
    <property type="entry name" value="RNA_pol_sigma70_bacteroid"/>
</dbReference>
<keyword evidence="8" id="KW-1185">Reference proteome</keyword>
<dbReference type="Pfam" id="PF04542">
    <property type="entry name" value="Sigma70_r2"/>
    <property type="match status" value="1"/>
</dbReference>
<keyword evidence="4" id="KW-0804">Transcription</keyword>
<accession>A0ABW3K6K1</accession>
<feature type="domain" description="RNA polymerase sigma factor 70 region 4 type 2" evidence="6">
    <location>
        <begin position="105"/>
        <end position="154"/>
    </location>
</feature>